<evidence type="ECO:0000313" key="1">
    <source>
        <dbReference type="EMBL" id="KAF1808027.1"/>
    </source>
</evidence>
<evidence type="ECO:0000313" key="3">
    <source>
        <dbReference type="RefSeq" id="XP_033529658.1"/>
    </source>
</evidence>
<dbReference type="RefSeq" id="XP_033529658.1">
    <property type="nucleotide sequence ID" value="XM_033680881.1"/>
</dbReference>
<name>A0A6G1FQF6_9PEZI</name>
<protein>
    <submittedName>
        <fullName evidence="1 3">Uncharacterized protein</fullName>
    </submittedName>
</protein>
<reference evidence="3" key="2">
    <citation type="submission" date="2020-04" db="EMBL/GenBank/DDBJ databases">
        <authorList>
            <consortium name="NCBI Genome Project"/>
        </authorList>
    </citation>
    <scope>NUCLEOTIDE SEQUENCE</scope>
    <source>
        <strain evidence="3">CBS 781.70</strain>
    </source>
</reference>
<dbReference type="EMBL" id="ML975193">
    <property type="protein sequence ID" value="KAF1808027.1"/>
    <property type="molecule type" value="Genomic_DNA"/>
</dbReference>
<gene>
    <name evidence="1 3" type="ORF">P152DRAFT_469224</name>
</gene>
<reference evidence="1 3" key="1">
    <citation type="submission" date="2020-01" db="EMBL/GenBank/DDBJ databases">
        <authorList>
            <consortium name="DOE Joint Genome Institute"/>
            <person name="Haridas S."/>
            <person name="Albert R."/>
            <person name="Binder M."/>
            <person name="Bloem J."/>
            <person name="Labutti K."/>
            <person name="Salamov A."/>
            <person name="Andreopoulos B."/>
            <person name="Baker S.E."/>
            <person name="Barry K."/>
            <person name="Bills G."/>
            <person name="Bluhm B.H."/>
            <person name="Cannon C."/>
            <person name="Castanera R."/>
            <person name="Culley D.E."/>
            <person name="Daum C."/>
            <person name="Ezra D."/>
            <person name="Gonzalez J.B."/>
            <person name="Henrissat B."/>
            <person name="Kuo A."/>
            <person name="Liang C."/>
            <person name="Lipzen A."/>
            <person name="Lutzoni F."/>
            <person name="Magnuson J."/>
            <person name="Mondo S."/>
            <person name="Nolan M."/>
            <person name="Ohm R."/>
            <person name="Pangilinan J."/>
            <person name="Park H.-J."/>
            <person name="Ramirez L."/>
            <person name="Alfaro M."/>
            <person name="Sun H."/>
            <person name="Tritt A."/>
            <person name="Yoshinaga Y."/>
            <person name="Zwiers L.-H."/>
            <person name="Turgeon B.G."/>
            <person name="Goodwin S.B."/>
            <person name="Spatafora J.W."/>
            <person name="Crous P.W."/>
            <person name="Grigoriev I.V."/>
        </authorList>
    </citation>
    <scope>NUCLEOTIDE SEQUENCE</scope>
    <source>
        <strain evidence="1 3">CBS 781.70</strain>
    </source>
</reference>
<reference evidence="3" key="3">
    <citation type="submission" date="2025-04" db="UniProtKB">
        <authorList>
            <consortium name="RefSeq"/>
        </authorList>
    </citation>
    <scope>IDENTIFICATION</scope>
    <source>
        <strain evidence="3">CBS 781.70</strain>
    </source>
</reference>
<proteinExistence type="predicted"/>
<accession>A0A6G1FQF6</accession>
<dbReference type="Proteomes" id="UP000504638">
    <property type="component" value="Unplaced"/>
</dbReference>
<dbReference type="OrthoDB" id="4510061at2759"/>
<sequence>MADGLNEARALRIAEIMTDFRNLQHYIAQIDAQPASEEYWLEGYTLLRGCLEQARDVLESPYSTDAAQAQSESLEKEKQQLQAIILDAAVRRFQCQKLYLRATTALRWINARYALLQGGKPHASHAPHLQAVDQQLQAELAVITDERVDYSLRAQDAAQGKWLGEDPPLSTLRRYLRRMS</sequence>
<organism evidence="1">
    <name type="scientific">Eremomyces bilateralis CBS 781.70</name>
    <dbReference type="NCBI Taxonomy" id="1392243"/>
    <lineage>
        <taxon>Eukaryota</taxon>
        <taxon>Fungi</taxon>
        <taxon>Dikarya</taxon>
        <taxon>Ascomycota</taxon>
        <taxon>Pezizomycotina</taxon>
        <taxon>Dothideomycetes</taxon>
        <taxon>Dothideomycetes incertae sedis</taxon>
        <taxon>Eremomycetales</taxon>
        <taxon>Eremomycetaceae</taxon>
        <taxon>Eremomyces</taxon>
    </lineage>
</organism>
<keyword evidence="2" id="KW-1185">Reference proteome</keyword>
<dbReference type="AlphaFoldDB" id="A0A6G1FQF6"/>
<evidence type="ECO:0000313" key="2">
    <source>
        <dbReference type="Proteomes" id="UP000504638"/>
    </source>
</evidence>
<dbReference type="GeneID" id="54421451"/>